<protein>
    <submittedName>
        <fullName evidence="1">Uncharacterized protein</fullName>
    </submittedName>
</protein>
<dbReference type="EMBL" id="JAHRIQ010006388">
    <property type="protein sequence ID" value="MEQ2223248.1"/>
    <property type="molecule type" value="Genomic_DNA"/>
</dbReference>
<gene>
    <name evidence="1" type="ORF">ILYODFUR_034789</name>
</gene>
<comment type="caution">
    <text evidence="1">The sequence shown here is derived from an EMBL/GenBank/DDBJ whole genome shotgun (WGS) entry which is preliminary data.</text>
</comment>
<organism evidence="1 2">
    <name type="scientific">Ilyodon furcidens</name>
    <name type="common">goldbreast splitfin</name>
    <dbReference type="NCBI Taxonomy" id="33524"/>
    <lineage>
        <taxon>Eukaryota</taxon>
        <taxon>Metazoa</taxon>
        <taxon>Chordata</taxon>
        <taxon>Craniata</taxon>
        <taxon>Vertebrata</taxon>
        <taxon>Euteleostomi</taxon>
        <taxon>Actinopterygii</taxon>
        <taxon>Neopterygii</taxon>
        <taxon>Teleostei</taxon>
        <taxon>Neoteleostei</taxon>
        <taxon>Acanthomorphata</taxon>
        <taxon>Ovalentaria</taxon>
        <taxon>Atherinomorphae</taxon>
        <taxon>Cyprinodontiformes</taxon>
        <taxon>Goodeidae</taxon>
        <taxon>Ilyodon</taxon>
    </lineage>
</organism>
<name>A0ABV0SRL2_9TELE</name>
<reference evidence="1 2" key="1">
    <citation type="submission" date="2021-06" db="EMBL/GenBank/DDBJ databases">
        <authorList>
            <person name="Palmer J.M."/>
        </authorList>
    </citation>
    <scope>NUCLEOTIDE SEQUENCE [LARGE SCALE GENOMIC DNA]</scope>
    <source>
        <strain evidence="2">if_2019</strain>
        <tissue evidence="1">Muscle</tissue>
    </source>
</reference>
<accession>A0ABV0SRL2</accession>
<evidence type="ECO:0000313" key="2">
    <source>
        <dbReference type="Proteomes" id="UP001482620"/>
    </source>
</evidence>
<keyword evidence="2" id="KW-1185">Reference proteome</keyword>
<evidence type="ECO:0000313" key="1">
    <source>
        <dbReference type="EMBL" id="MEQ2223248.1"/>
    </source>
</evidence>
<dbReference type="Proteomes" id="UP001482620">
    <property type="component" value="Unassembled WGS sequence"/>
</dbReference>
<proteinExistence type="predicted"/>
<sequence>MNVMICVKSDVLSANPSADMNSTRMMKPHVSYLRWVKIDYWYNISRAITLRECCRGIDSVAYLVMLQPQTAKHLMEISCNRPGGVQTAAEEPFASVGVILCGPRPQDKNGKKVD</sequence>